<evidence type="ECO:0000256" key="6">
    <source>
        <dbReference type="ARBA" id="ARBA00044739"/>
    </source>
</evidence>
<feature type="region of interest" description="Disordered" evidence="8">
    <location>
        <begin position="487"/>
        <end position="541"/>
    </location>
</feature>
<evidence type="ECO:0000256" key="7">
    <source>
        <dbReference type="PROSITE-ProRule" id="PRU00339"/>
    </source>
</evidence>
<feature type="compositionally biased region" description="Acidic residues" evidence="8">
    <location>
        <begin position="532"/>
        <end position="541"/>
    </location>
</feature>
<feature type="repeat" description="TPR" evidence="7">
    <location>
        <begin position="264"/>
        <end position="297"/>
    </location>
</feature>
<feature type="region of interest" description="Disordered" evidence="8">
    <location>
        <begin position="77"/>
        <end position="117"/>
    </location>
</feature>
<dbReference type="Proteomes" id="UP000762676">
    <property type="component" value="Unassembled WGS sequence"/>
</dbReference>
<comment type="caution">
    <text evidence="9">The sequence shown here is derived from an EMBL/GenBank/DDBJ whole genome shotgun (WGS) entry which is preliminary data.</text>
</comment>
<dbReference type="GO" id="GO:0003341">
    <property type="term" value="P:cilium movement"/>
    <property type="evidence" value="ECO:0007669"/>
    <property type="project" value="TreeGrafter"/>
</dbReference>
<evidence type="ECO:0000313" key="10">
    <source>
        <dbReference type="Proteomes" id="UP000762676"/>
    </source>
</evidence>
<dbReference type="PANTHER" id="PTHR46630:SF1">
    <property type="entry name" value="TETRATRICOPEPTIDE REPEAT PROTEIN 29"/>
    <property type="match status" value="1"/>
</dbReference>
<dbReference type="PROSITE" id="PS50005">
    <property type="entry name" value="TPR"/>
    <property type="match status" value="1"/>
</dbReference>
<feature type="compositionally biased region" description="Acidic residues" evidence="8">
    <location>
        <begin position="515"/>
        <end position="524"/>
    </location>
</feature>
<protein>
    <recommendedName>
        <fullName evidence="5">Tetratricopeptide repeat protein 29</fullName>
    </recommendedName>
</protein>
<dbReference type="GO" id="GO:0005737">
    <property type="term" value="C:cytoplasm"/>
    <property type="evidence" value="ECO:0007669"/>
    <property type="project" value="UniProtKB-SubCell"/>
</dbReference>
<proteinExistence type="predicted"/>
<evidence type="ECO:0000256" key="5">
    <source>
        <dbReference type="ARBA" id="ARBA00040665"/>
    </source>
</evidence>
<evidence type="ECO:0000256" key="8">
    <source>
        <dbReference type="SAM" id="MobiDB-lite"/>
    </source>
</evidence>
<comment type="subcellular location">
    <subcellularLocation>
        <location evidence="1">Cytoplasm</location>
    </subcellularLocation>
</comment>
<sequence>MDWVHWKPMQCITRHSLVWKPQGCGARGRRRMTWRRGTEAEMATAGKTWKELEEIAQDRMKERTFFPYSKMAATLPPIGSKNNNAALRPSYGKPKPPPGGRLQPVTTPANARGRRERMDEEKNMMLRSQLPLLRKQDIAKFRNSYKHNLCLDMLTEGYHLSFCEMVNLIRQQMDLREAAGPESFLWQKPVLQDQTEKLDLMKMYLTQAEAASRKGDWSAEYSSRYELAQVFKDNPDDMWLVDHFFHTCLDVAKKEIKDKGKMQAEGHCNVGLCLQTKGSYKEAAKHFEEYHRLSQNNKDEWFMVNGTTFYTDACVRLNNIYTIIGTELGRTGEEEDDEASLEILTQALEMAKCSDSNSEGIGTACDAIAKIYARQGNKEKSVEFLKRFVELTEKTGLEKEYCLACHNLGNVCNSVGNYDEATEYFSKAYNISRALGDSESTNVNRVQYGIAIAHRMMGKFANHVVIGDKTCMSRLVDWKSVRTDEFSKPIPDTVPGAAHHVVIPPPPPEDKEKDEGQEEGTEEEFGAREEAEGQQDESQES</sequence>
<dbReference type="Gene3D" id="1.25.40.10">
    <property type="entry name" value="Tetratricopeptide repeat domain"/>
    <property type="match status" value="1"/>
</dbReference>
<comment type="function">
    <text evidence="6">Axonemal protein which is implicated in axonemal and/or peri-axonemal structure assembly and regulates flagellum assembly and beating and therefore sperm motility.</text>
</comment>
<name>A0AAV4GK78_9GAST</name>
<dbReference type="InterPro" id="IPR019734">
    <property type="entry name" value="TPR_rpt"/>
</dbReference>
<evidence type="ECO:0000313" key="9">
    <source>
        <dbReference type="EMBL" id="GFR85933.1"/>
    </source>
</evidence>
<gene>
    <name evidence="9" type="ORF">ElyMa_006041100</name>
</gene>
<dbReference type="SUPFAM" id="SSF48452">
    <property type="entry name" value="TPR-like"/>
    <property type="match status" value="1"/>
</dbReference>
<dbReference type="SMART" id="SM00028">
    <property type="entry name" value="TPR"/>
    <property type="match status" value="3"/>
</dbReference>
<accession>A0AAV4GK78</accession>
<evidence type="ECO:0000256" key="3">
    <source>
        <dbReference type="ARBA" id="ARBA00022737"/>
    </source>
</evidence>
<keyword evidence="4 7" id="KW-0802">TPR repeat</keyword>
<reference evidence="9 10" key="1">
    <citation type="journal article" date="2021" name="Elife">
        <title>Chloroplast acquisition without the gene transfer in kleptoplastic sea slugs, Plakobranchus ocellatus.</title>
        <authorList>
            <person name="Maeda T."/>
            <person name="Takahashi S."/>
            <person name="Yoshida T."/>
            <person name="Shimamura S."/>
            <person name="Takaki Y."/>
            <person name="Nagai Y."/>
            <person name="Toyoda A."/>
            <person name="Suzuki Y."/>
            <person name="Arimoto A."/>
            <person name="Ishii H."/>
            <person name="Satoh N."/>
            <person name="Nishiyama T."/>
            <person name="Hasebe M."/>
            <person name="Maruyama T."/>
            <person name="Minagawa J."/>
            <person name="Obokata J."/>
            <person name="Shigenobu S."/>
        </authorList>
    </citation>
    <scope>NUCLEOTIDE SEQUENCE [LARGE SCALE GENOMIC DNA]</scope>
</reference>
<evidence type="ECO:0000256" key="2">
    <source>
        <dbReference type="ARBA" id="ARBA00022490"/>
    </source>
</evidence>
<dbReference type="Pfam" id="PF13181">
    <property type="entry name" value="TPR_8"/>
    <property type="match status" value="1"/>
</dbReference>
<keyword evidence="10" id="KW-1185">Reference proteome</keyword>
<dbReference type="InterPro" id="IPR051476">
    <property type="entry name" value="Bac_ResReg_Asp_Phosphatase"/>
</dbReference>
<dbReference type="EMBL" id="BMAT01012099">
    <property type="protein sequence ID" value="GFR85933.1"/>
    <property type="molecule type" value="Genomic_DNA"/>
</dbReference>
<dbReference type="InterPro" id="IPR011990">
    <property type="entry name" value="TPR-like_helical_dom_sf"/>
</dbReference>
<dbReference type="GO" id="GO:0005929">
    <property type="term" value="C:cilium"/>
    <property type="evidence" value="ECO:0007669"/>
    <property type="project" value="TreeGrafter"/>
</dbReference>
<evidence type="ECO:0000256" key="4">
    <source>
        <dbReference type="ARBA" id="ARBA00022803"/>
    </source>
</evidence>
<keyword evidence="2" id="KW-0963">Cytoplasm</keyword>
<dbReference type="PANTHER" id="PTHR46630">
    <property type="entry name" value="TETRATRICOPEPTIDE REPEAT PROTEIN 29"/>
    <property type="match status" value="1"/>
</dbReference>
<evidence type="ECO:0000256" key="1">
    <source>
        <dbReference type="ARBA" id="ARBA00004496"/>
    </source>
</evidence>
<dbReference type="AlphaFoldDB" id="A0AAV4GK78"/>
<dbReference type="Pfam" id="PF13424">
    <property type="entry name" value="TPR_12"/>
    <property type="match status" value="1"/>
</dbReference>
<organism evidence="9 10">
    <name type="scientific">Elysia marginata</name>
    <dbReference type="NCBI Taxonomy" id="1093978"/>
    <lineage>
        <taxon>Eukaryota</taxon>
        <taxon>Metazoa</taxon>
        <taxon>Spiralia</taxon>
        <taxon>Lophotrochozoa</taxon>
        <taxon>Mollusca</taxon>
        <taxon>Gastropoda</taxon>
        <taxon>Heterobranchia</taxon>
        <taxon>Euthyneura</taxon>
        <taxon>Panpulmonata</taxon>
        <taxon>Sacoglossa</taxon>
        <taxon>Placobranchoidea</taxon>
        <taxon>Plakobranchidae</taxon>
        <taxon>Elysia</taxon>
    </lineage>
</organism>
<keyword evidence="3" id="KW-0677">Repeat</keyword>